<reference evidence="2" key="1">
    <citation type="submission" date="2018-08" db="EMBL/GenBank/DDBJ databases">
        <authorList>
            <person name="Rossello M."/>
        </authorList>
    </citation>
    <scope>NUCLEOTIDE SEQUENCE [LARGE SCALE GENOMIC DNA]</scope>
    <source>
        <strain evidence="2">cv. Chinese Spring</strain>
    </source>
</reference>
<dbReference type="Gramene" id="TraesCS3B03G0771700.1">
    <property type="protein sequence ID" value="TraesCS3B03G0771700.1.CDS"/>
    <property type="gene ID" value="TraesCS3B03G0771700"/>
</dbReference>
<keyword evidence="1" id="KW-1133">Transmembrane helix</keyword>
<sequence length="456" mass="52824">MAAVQSVKSVLSLLTWILWIYVLLGEYHYGYLKLIVLSWPFVMFEQHFKRLQLAIPLLFRLGHWAIWFCALVCMTDLGCSYIRAAVLISPFLSRKTARKAAWYTRKTFHYMRVALPAVLVILCEGVRHMLPTDLARLFCQCVLTIVMAIVAWIPSVFPGLKRFLPRVTYISIEQYLDEGHPVTTFHETLNFQVYTSDGRNLWQGFIDVILNAYDQNKSWAGNFQDEDLRIGANEYKIDREATEDATYENLLLDLAQIANLLIRHFITENQFPPGCVQELYASLTEPLLPAVPVPSPQAIQKFLKFMRNYPGLKHPRRTSTFISKVFQAARAMGAAQYASVMTAVSRVQVPQDWMNVTEELGYPLLNRTFWFDRLNPYNQMNLYNDGPDELFRFLRNLFEHGGDYDRLGRQMLHDMEDLDYLAAEVFASGMAQLVWHLVLECEMTGLLEHAWKDYSI</sequence>
<dbReference type="RefSeq" id="XP_044349741.1">
    <property type="nucleotide sequence ID" value="XM_044493806.1"/>
</dbReference>
<feature type="transmembrane region" description="Helical" evidence="1">
    <location>
        <begin position="109"/>
        <end position="129"/>
    </location>
</feature>
<dbReference type="AlphaFoldDB" id="A0A3B6FPT4"/>
<feature type="transmembrane region" description="Helical" evidence="1">
    <location>
        <begin position="135"/>
        <end position="157"/>
    </location>
</feature>
<dbReference type="GeneID" id="123070557"/>
<evidence type="ECO:0000256" key="1">
    <source>
        <dbReference type="SAM" id="Phobius"/>
    </source>
</evidence>
<keyword evidence="3" id="KW-1185">Reference proteome</keyword>
<dbReference type="RefSeq" id="XP_044349742.1">
    <property type="nucleotide sequence ID" value="XM_044493807.1"/>
</dbReference>
<organism evidence="2">
    <name type="scientific">Triticum aestivum</name>
    <name type="common">Wheat</name>
    <dbReference type="NCBI Taxonomy" id="4565"/>
    <lineage>
        <taxon>Eukaryota</taxon>
        <taxon>Viridiplantae</taxon>
        <taxon>Streptophyta</taxon>
        <taxon>Embryophyta</taxon>
        <taxon>Tracheophyta</taxon>
        <taxon>Spermatophyta</taxon>
        <taxon>Magnoliopsida</taxon>
        <taxon>Liliopsida</taxon>
        <taxon>Poales</taxon>
        <taxon>Poaceae</taxon>
        <taxon>BOP clade</taxon>
        <taxon>Pooideae</taxon>
        <taxon>Triticodae</taxon>
        <taxon>Triticeae</taxon>
        <taxon>Triticinae</taxon>
        <taxon>Triticum</taxon>
    </lineage>
</organism>
<accession>A0A3B6FPT4</accession>
<name>A0A3B6FPT4_WHEAT</name>
<gene>
    <name evidence="2" type="primary">LOC123070557</name>
</gene>
<feature type="transmembrane region" description="Helical" evidence="1">
    <location>
        <begin position="64"/>
        <end position="88"/>
    </location>
</feature>
<dbReference type="Gramene" id="TraesROB_scaffold_044194_01G000100.1">
    <property type="protein sequence ID" value="TraesROB_scaffold_044194_01G000100.1"/>
    <property type="gene ID" value="TraesROB_scaffold_044194_01G000100"/>
</dbReference>
<dbReference type="Gramene" id="TraesCS3B02G299700.1">
    <property type="protein sequence ID" value="TraesCS3B02G299700.1"/>
    <property type="gene ID" value="TraesCS3B02G299700"/>
</dbReference>
<keyword evidence="1" id="KW-0472">Membrane</keyword>
<dbReference type="EnsemblPlants" id="TraesCS3B02G299700.1">
    <property type="protein sequence ID" value="TraesCS3B02G299700.1"/>
    <property type="gene ID" value="TraesCS3B02G299700"/>
</dbReference>
<keyword evidence="1" id="KW-0812">Transmembrane</keyword>
<proteinExistence type="predicted"/>
<evidence type="ECO:0000313" key="2">
    <source>
        <dbReference type="EnsemblPlants" id="TraesCS3B02G299700.1"/>
    </source>
</evidence>
<feature type="transmembrane region" description="Helical" evidence="1">
    <location>
        <begin position="6"/>
        <end position="24"/>
    </location>
</feature>
<dbReference type="PANTHER" id="PTHR35161">
    <property type="entry name" value="OS02G0303100 PROTEIN"/>
    <property type="match status" value="1"/>
</dbReference>
<dbReference type="PANTHER" id="PTHR35161:SF19">
    <property type="entry name" value="OS02G0113400 PROTEIN"/>
    <property type="match status" value="1"/>
</dbReference>
<protein>
    <submittedName>
        <fullName evidence="2">Uncharacterized protein</fullName>
    </submittedName>
</protein>
<evidence type="ECO:0000313" key="3">
    <source>
        <dbReference type="Proteomes" id="UP000019116"/>
    </source>
</evidence>
<dbReference type="Proteomes" id="UP000019116">
    <property type="component" value="Chromosome 3B"/>
</dbReference>
<reference evidence="2" key="2">
    <citation type="submission" date="2018-10" db="UniProtKB">
        <authorList>
            <consortium name="EnsemblPlants"/>
        </authorList>
    </citation>
    <scope>IDENTIFICATION</scope>
</reference>